<evidence type="ECO:0000313" key="4">
    <source>
        <dbReference type="Proteomes" id="UP000031513"/>
    </source>
</evidence>
<keyword evidence="2" id="KW-0812">Transmembrane</keyword>
<evidence type="ECO:0000256" key="2">
    <source>
        <dbReference type="SAM" id="Phobius"/>
    </source>
</evidence>
<feature type="compositionally biased region" description="Polar residues" evidence="1">
    <location>
        <begin position="117"/>
        <end position="132"/>
    </location>
</feature>
<dbReference type="RefSeq" id="XP_038969781.1">
    <property type="nucleotide sequence ID" value="XM_039114163.1"/>
</dbReference>
<feature type="non-terminal residue" evidence="3">
    <location>
        <position position="1"/>
    </location>
</feature>
<keyword evidence="2" id="KW-0472">Membrane</keyword>
<protein>
    <submittedName>
        <fullName evidence="3">Uncharacterized protein</fullName>
    </submittedName>
</protein>
<dbReference type="AlphaFoldDB" id="A0A679L281"/>
<name>A0A679L281_PLAKH</name>
<evidence type="ECO:0000256" key="1">
    <source>
        <dbReference type="SAM" id="MobiDB-lite"/>
    </source>
</evidence>
<accession>A0A679L281</accession>
<sequence>VSALSTLNDDDASDASNSTLSSSSEENIHKTNVRAKTLGSDGTNVSSVRYGDYRPPQGGGEPSVRRGGTSPSLLKRGGGGTFPPFGGQYPHPTRRYGTTEKDHVNSKYGTPKIGSPNFGTLKSGTPKNKSFSQRSKRVKDVLKALWKKCVCQGKKHPRWMIFFAVVIMVILYSLLMYYGGLSVGSFRSFQGEGESPVTSTFLQSMVGADSGGLIFCGCAIVVFAILGVLIGCYYCKSLEKYIQSKSQP</sequence>
<feature type="region of interest" description="Disordered" evidence="1">
    <location>
        <begin position="1"/>
        <end position="132"/>
    </location>
</feature>
<reference evidence="3 4" key="1">
    <citation type="journal article" date="2008" name="Nature">
        <title>The genome of Plasmodium knowlesi strain H, a zoonotic malaria parasite with host range from monkey to man.</title>
        <authorList>
            <person name="Pain A."/>
            <person name="Boehme U."/>
            <person name="Berry A.E."/>
            <person name="Mungall K."/>
            <person name="Finn R."/>
            <person name="Jackson A.P."/>
            <person name="Mourier T."/>
            <person name="Mistry J."/>
            <person name="Pasini E.M."/>
            <person name="Aslett M."/>
            <person name="Balasubrammaniam S."/>
            <person name="Borgwardt K."/>
            <person name="Brooks K."/>
            <person name="Carret C."/>
            <person name="Carver T.J."/>
            <person name="Cherevach I."/>
            <person name="Chillingworth T."/>
            <person name="Clarke T.G."/>
            <person name="Galinski M.R."/>
            <person name="Hall N."/>
            <person name="Harper D."/>
            <person name="Harris D."/>
            <person name="Hauser H."/>
            <person name="Ivens A."/>
            <person name="Janssen C.S."/>
            <person name="Keane T."/>
            <person name="Larke N."/>
            <person name="Lapp S."/>
            <person name="Marti M."/>
            <person name="Moule S."/>
            <person name="Meyer I.M."/>
            <person name="Ormond D."/>
            <person name="Peters N."/>
            <person name="Sanders M."/>
            <person name="Sanders S."/>
            <person name="Sergeant T.J."/>
            <person name="Simmonds M."/>
            <person name="Smith F."/>
            <person name="Squares R."/>
            <person name="Thurston S."/>
            <person name="Tivey A.R."/>
            <person name="Walker D."/>
            <person name="White B."/>
            <person name="Zuiderwijk E."/>
            <person name="Churcher C."/>
            <person name="Quail M.A."/>
            <person name="Cowman A.F."/>
            <person name="Turner C.M.R."/>
            <person name="Rajandream M.A."/>
            <person name="Kocken C.H.M."/>
            <person name="Thomas A.W."/>
            <person name="Newbold C.I."/>
            <person name="Barrell B.G."/>
            <person name="Berriman M."/>
        </authorList>
    </citation>
    <scope>NUCLEOTIDE SEQUENCE [LARGE SCALE GENOMIC DNA]</scope>
    <source>
        <strain evidence="3 4">H</strain>
    </source>
</reference>
<feature type="transmembrane region" description="Helical" evidence="2">
    <location>
        <begin position="212"/>
        <end position="235"/>
    </location>
</feature>
<dbReference type="VEuPathDB" id="PlasmoDB:PKNH_1144550"/>
<gene>
    <name evidence="3" type="ORF">PKNH_1144550</name>
</gene>
<dbReference type="Proteomes" id="UP000031513">
    <property type="component" value="Chromosome 11"/>
</dbReference>
<feature type="transmembrane region" description="Helical" evidence="2">
    <location>
        <begin position="159"/>
        <end position="179"/>
    </location>
</feature>
<evidence type="ECO:0000313" key="3">
    <source>
        <dbReference type="EMBL" id="CAA9989272.1"/>
    </source>
</evidence>
<dbReference type="EMBL" id="AM910993">
    <property type="protein sequence ID" value="CAA9989272.1"/>
    <property type="molecule type" value="Genomic_DNA"/>
</dbReference>
<dbReference type="GeneID" id="62348157"/>
<keyword evidence="2" id="KW-1133">Transmembrane helix</keyword>
<keyword evidence="4" id="KW-1185">Reference proteome</keyword>
<organism evidence="3 4">
    <name type="scientific">Plasmodium knowlesi (strain H)</name>
    <dbReference type="NCBI Taxonomy" id="5851"/>
    <lineage>
        <taxon>Eukaryota</taxon>
        <taxon>Sar</taxon>
        <taxon>Alveolata</taxon>
        <taxon>Apicomplexa</taxon>
        <taxon>Aconoidasida</taxon>
        <taxon>Haemosporida</taxon>
        <taxon>Plasmodiidae</taxon>
        <taxon>Plasmodium</taxon>
        <taxon>Plasmodium (Plasmodium)</taxon>
    </lineage>
</organism>
<feature type="compositionally biased region" description="Low complexity" evidence="1">
    <location>
        <begin position="14"/>
        <end position="24"/>
    </location>
</feature>
<dbReference type="InParanoid" id="A0A679L281"/>
<proteinExistence type="predicted"/>
<dbReference type="KEGG" id="pkn:PKNH_1144550"/>